<dbReference type="Proteomes" id="UP001302126">
    <property type="component" value="Unassembled WGS sequence"/>
</dbReference>
<dbReference type="EMBL" id="MU864408">
    <property type="protein sequence ID" value="KAK4187151.1"/>
    <property type="molecule type" value="Genomic_DNA"/>
</dbReference>
<reference evidence="2" key="1">
    <citation type="journal article" date="2023" name="Mol. Phylogenet. Evol.">
        <title>Genome-scale phylogeny and comparative genomics of the fungal order Sordariales.</title>
        <authorList>
            <person name="Hensen N."/>
            <person name="Bonometti L."/>
            <person name="Westerberg I."/>
            <person name="Brannstrom I.O."/>
            <person name="Guillou S."/>
            <person name="Cros-Aarteil S."/>
            <person name="Calhoun S."/>
            <person name="Haridas S."/>
            <person name="Kuo A."/>
            <person name="Mondo S."/>
            <person name="Pangilinan J."/>
            <person name="Riley R."/>
            <person name="LaButti K."/>
            <person name="Andreopoulos B."/>
            <person name="Lipzen A."/>
            <person name="Chen C."/>
            <person name="Yan M."/>
            <person name="Daum C."/>
            <person name="Ng V."/>
            <person name="Clum A."/>
            <person name="Steindorff A."/>
            <person name="Ohm R.A."/>
            <person name="Martin F."/>
            <person name="Silar P."/>
            <person name="Natvig D.O."/>
            <person name="Lalanne C."/>
            <person name="Gautier V."/>
            <person name="Ament-Velasquez S.L."/>
            <person name="Kruys A."/>
            <person name="Hutchinson M.I."/>
            <person name="Powell A.J."/>
            <person name="Barry K."/>
            <person name="Miller A.N."/>
            <person name="Grigoriev I.V."/>
            <person name="Debuchy R."/>
            <person name="Gladieux P."/>
            <person name="Hiltunen Thoren M."/>
            <person name="Johannesson H."/>
        </authorList>
    </citation>
    <scope>NUCLEOTIDE SEQUENCE</scope>
    <source>
        <strain evidence="2">PSN309</strain>
    </source>
</reference>
<protein>
    <submittedName>
        <fullName evidence="2">Uncharacterized protein</fullName>
    </submittedName>
</protein>
<name>A0AAN6WSG5_9PEZI</name>
<proteinExistence type="predicted"/>
<feature type="region of interest" description="Disordered" evidence="1">
    <location>
        <begin position="461"/>
        <end position="481"/>
    </location>
</feature>
<gene>
    <name evidence="2" type="ORF">QBC35DRAFT_474795</name>
</gene>
<feature type="compositionally biased region" description="Low complexity" evidence="1">
    <location>
        <begin position="16"/>
        <end position="25"/>
    </location>
</feature>
<evidence type="ECO:0000313" key="3">
    <source>
        <dbReference type="Proteomes" id="UP001302126"/>
    </source>
</evidence>
<evidence type="ECO:0000313" key="2">
    <source>
        <dbReference type="EMBL" id="KAK4187151.1"/>
    </source>
</evidence>
<feature type="compositionally biased region" description="Basic residues" evidence="1">
    <location>
        <begin position="1"/>
        <end position="15"/>
    </location>
</feature>
<reference evidence="2" key="2">
    <citation type="submission" date="2023-05" db="EMBL/GenBank/DDBJ databases">
        <authorList>
            <consortium name="Lawrence Berkeley National Laboratory"/>
            <person name="Steindorff A."/>
            <person name="Hensen N."/>
            <person name="Bonometti L."/>
            <person name="Westerberg I."/>
            <person name="Brannstrom I.O."/>
            <person name="Guillou S."/>
            <person name="Cros-Aarteil S."/>
            <person name="Calhoun S."/>
            <person name="Haridas S."/>
            <person name="Kuo A."/>
            <person name="Mondo S."/>
            <person name="Pangilinan J."/>
            <person name="Riley R."/>
            <person name="Labutti K."/>
            <person name="Andreopoulos B."/>
            <person name="Lipzen A."/>
            <person name="Chen C."/>
            <person name="Yanf M."/>
            <person name="Daum C."/>
            <person name="Ng V."/>
            <person name="Clum A."/>
            <person name="Ohm R."/>
            <person name="Martin F."/>
            <person name="Silar P."/>
            <person name="Natvig D."/>
            <person name="Lalanne C."/>
            <person name="Gautier V."/>
            <person name="Ament-Velasquez S.L."/>
            <person name="Kruys A."/>
            <person name="Hutchinson M.I."/>
            <person name="Powell A.J."/>
            <person name="Barry K."/>
            <person name="Miller A.N."/>
            <person name="Grigoriev I.V."/>
            <person name="Debuchy R."/>
            <person name="Gladieux P."/>
            <person name="Thoren M.H."/>
            <person name="Johannesson H."/>
        </authorList>
    </citation>
    <scope>NUCLEOTIDE SEQUENCE</scope>
    <source>
        <strain evidence="2">PSN309</strain>
    </source>
</reference>
<sequence>MARRGRKKSTKKTSKKSSSNNNNNSHSRPPRPVLFLPKDGPFYPHNDTIQDCIVAAVVDPDLKPNHDLTVHNSNPIDSREIDATVHPRYWRCENPKCEETDFYWPLKRHADPIADPVRAADIPVLECSHCGTIMTRQAELFNGNAVPILTAGGTNLLPDRLRSVAGWKCCCCGREYYKRTSGCWDVTCLCGRFEYPSSLYLEHQYGLKYEPFESPHDICKNCWVLNTYAEKLGQIGSAFSTEDGGERPEEEESRSGLLYDYLHNRTVNLHAVDEWASTKYRLLKERNLDMSEAELYKDAKIMRILEATEQREDAKTAILDFKSWVHQLPCVVSEGATRARIPIQVVPQPNQVTAQSVAGPSTAASTSPSSIARPSTTAKTTASAVAGPSVTASTSAYSTASPSSASAAPTSILETDDDDDDENEDADTVIPIPSAMSIPAPPPNTSNNYAHTAAYLEVINSSSSSSPASPAPSSPPRTTLLSLPEDWTLEDTQLVLQTAQEALTALVTASPPAPAPDPTSPAKRAHTPPPADELGRAQKRQRTSLRPPTRTRKALPTSRPPLKKKQNMPPPSEVYDDDSAASELGLKGKKRWKGKEKEVL</sequence>
<organism evidence="2 3">
    <name type="scientific">Podospora australis</name>
    <dbReference type="NCBI Taxonomy" id="1536484"/>
    <lineage>
        <taxon>Eukaryota</taxon>
        <taxon>Fungi</taxon>
        <taxon>Dikarya</taxon>
        <taxon>Ascomycota</taxon>
        <taxon>Pezizomycotina</taxon>
        <taxon>Sordariomycetes</taxon>
        <taxon>Sordariomycetidae</taxon>
        <taxon>Sordariales</taxon>
        <taxon>Podosporaceae</taxon>
        <taxon>Podospora</taxon>
    </lineage>
</organism>
<evidence type="ECO:0000256" key="1">
    <source>
        <dbReference type="SAM" id="MobiDB-lite"/>
    </source>
</evidence>
<keyword evidence="3" id="KW-1185">Reference proteome</keyword>
<feature type="region of interest" description="Disordered" evidence="1">
    <location>
        <begin position="509"/>
        <end position="600"/>
    </location>
</feature>
<feature type="region of interest" description="Disordered" evidence="1">
    <location>
        <begin position="354"/>
        <end position="427"/>
    </location>
</feature>
<feature type="compositionally biased region" description="Basic residues" evidence="1">
    <location>
        <begin position="537"/>
        <end position="553"/>
    </location>
</feature>
<feature type="region of interest" description="Disordered" evidence="1">
    <location>
        <begin position="1"/>
        <end position="36"/>
    </location>
</feature>
<feature type="compositionally biased region" description="Low complexity" evidence="1">
    <location>
        <begin position="360"/>
        <end position="411"/>
    </location>
</feature>
<dbReference type="AlphaFoldDB" id="A0AAN6WSG5"/>
<accession>A0AAN6WSG5</accession>
<feature type="compositionally biased region" description="Acidic residues" evidence="1">
    <location>
        <begin position="414"/>
        <end position="427"/>
    </location>
</feature>
<comment type="caution">
    <text evidence="2">The sequence shown here is derived from an EMBL/GenBank/DDBJ whole genome shotgun (WGS) entry which is preliminary data.</text>
</comment>